<reference evidence="1" key="1">
    <citation type="submission" date="2019-08" db="EMBL/GenBank/DDBJ databases">
        <authorList>
            <person name="Kucharzyk K."/>
            <person name="Murdoch R.W."/>
            <person name="Higgins S."/>
            <person name="Loffler F."/>
        </authorList>
    </citation>
    <scope>NUCLEOTIDE SEQUENCE</scope>
</reference>
<sequence length="137" mass="15412">MRLHVLPIIETEQGNSNTPEKDIIRLSSEGIIVEESYKAYVHKLLGCKNIGAGTAFDVTISAGHEVHLGHFSVDRQKTYLLLLPEEGSKDFTLSLKIGFHDIENRKYEQTFEVEKNASDYWILPATPPKLLSSNKSL</sequence>
<comment type="caution">
    <text evidence="1">The sequence shown here is derived from an EMBL/GenBank/DDBJ whole genome shotgun (WGS) entry which is preliminary data.</text>
</comment>
<name>A0A645IDG0_9ZZZZ</name>
<protein>
    <submittedName>
        <fullName evidence="1">Uncharacterized protein</fullName>
    </submittedName>
</protein>
<evidence type="ECO:0000313" key="1">
    <source>
        <dbReference type="EMBL" id="MPN49348.1"/>
    </source>
</evidence>
<gene>
    <name evidence="1" type="ORF">SDC9_196966</name>
</gene>
<accession>A0A645IDG0</accession>
<dbReference type="EMBL" id="VSSQ01112513">
    <property type="protein sequence ID" value="MPN49348.1"/>
    <property type="molecule type" value="Genomic_DNA"/>
</dbReference>
<proteinExistence type="predicted"/>
<organism evidence="1">
    <name type="scientific">bioreactor metagenome</name>
    <dbReference type="NCBI Taxonomy" id="1076179"/>
    <lineage>
        <taxon>unclassified sequences</taxon>
        <taxon>metagenomes</taxon>
        <taxon>ecological metagenomes</taxon>
    </lineage>
</organism>
<dbReference type="AlphaFoldDB" id="A0A645IDG0"/>